<feature type="signal peptide" evidence="3">
    <location>
        <begin position="1"/>
        <end position="27"/>
    </location>
</feature>
<organism evidence="4 5">
    <name type="scientific">Gardnerella vaginalis 55152</name>
    <dbReference type="NCBI Taxonomy" id="698955"/>
    <lineage>
        <taxon>Bacteria</taxon>
        <taxon>Bacillati</taxon>
        <taxon>Actinomycetota</taxon>
        <taxon>Actinomycetes</taxon>
        <taxon>Bifidobacteriales</taxon>
        <taxon>Bifidobacteriaceae</taxon>
        <taxon>Gardnerella</taxon>
    </lineage>
</organism>
<dbReference type="Proteomes" id="UP000005936">
    <property type="component" value="Unassembled WGS sequence"/>
</dbReference>
<comment type="caution">
    <text evidence="4">The sequence shown here is derived from an EMBL/GenBank/DDBJ whole genome shotgun (WGS) entry which is preliminary data.</text>
</comment>
<evidence type="ECO:0000256" key="2">
    <source>
        <dbReference type="SAM" id="Phobius"/>
    </source>
</evidence>
<feature type="region of interest" description="Disordered" evidence="1">
    <location>
        <begin position="264"/>
        <end position="316"/>
    </location>
</feature>
<feature type="compositionally biased region" description="Basic residues" evidence="1">
    <location>
        <begin position="285"/>
        <end position="295"/>
    </location>
</feature>
<accession>I4LUQ1</accession>
<evidence type="ECO:0000256" key="3">
    <source>
        <dbReference type="SAM" id="SignalP"/>
    </source>
</evidence>
<feature type="compositionally biased region" description="Basic and acidic residues" evidence="1">
    <location>
        <begin position="296"/>
        <end position="316"/>
    </location>
</feature>
<keyword evidence="2" id="KW-0812">Transmembrane</keyword>
<dbReference type="PATRIC" id="fig|698955.3.peg.508"/>
<keyword evidence="3" id="KW-0732">Signal</keyword>
<keyword evidence="2" id="KW-0472">Membrane</keyword>
<sequence length="577" mass="59829">MMNKKAIAAFAAGATLLAGFAAAPAFAANINPKDFPAFQSPEYSADTENHANVNAAKNDRSLELARIKAAKTNGMNYGTLSERTQLVGEARLAAATALEAAKNGANTAKANVNATKLAFETAEAAAKAGYAAAKDAVEENGDLKAGYAIGTGETLKGKVVKVDAGTKAESQDAATKAADTYLGLLKTAAQKNSAYVEAQDAAKAAEEALAKTQTPDQAELAVTSNYLVLTADGEHVDSATTAAALERVDEDAYVNGRIASTSEDDVYDKDGEHSNNRTMNNDHRKGLKKNHKKSHKKDDKKDDKKQDDTTTPDEKIKDLGKLNLSDAAKKKLAAHYVYEAKLALDEADNNLAEKKADYAAKRKTLLDTMTELAARKAAAEKANQDLTDFLASGENNSAKETALRDAVDRANAHAMRAFDAEQKAEAEFNAARDAAFAAVAAYNKALAEYKDAYNDAVRLGVNPAALPAVVTSDPLAADFPAVPGTKQIYADALNGKFGPAAQASAKKTEAAKAQAAAPAAAAGKAGAAAAKGELATKGGNGHKAGEKLGNAGVGVALTALAASMLAGMGAAVRKMRH</sequence>
<keyword evidence="2" id="KW-1133">Transmembrane helix</keyword>
<feature type="chain" id="PRO_5003693871" evidence="3">
    <location>
        <begin position="28"/>
        <end position="577"/>
    </location>
</feature>
<name>I4LUQ1_GARVA</name>
<dbReference type="RefSeq" id="WP_004121235.1">
    <property type="nucleotide sequence ID" value="NZ_ADEQ01000006.1"/>
</dbReference>
<feature type="compositionally biased region" description="Basic and acidic residues" evidence="1">
    <location>
        <begin position="268"/>
        <end position="284"/>
    </location>
</feature>
<gene>
    <name evidence="4" type="ORF">CGSMWGv55152_02566</name>
</gene>
<dbReference type="AlphaFoldDB" id="I4LUQ1"/>
<evidence type="ECO:0000313" key="5">
    <source>
        <dbReference type="Proteomes" id="UP000005936"/>
    </source>
</evidence>
<proteinExistence type="predicted"/>
<protein>
    <submittedName>
        <fullName evidence="4">Uncharacterized protein</fullName>
    </submittedName>
</protein>
<evidence type="ECO:0000313" key="4">
    <source>
        <dbReference type="EMBL" id="EIK80691.1"/>
    </source>
</evidence>
<feature type="transmembrane region" description="Helical" evidence="2">
    <location>
        <begin position="551"/>
        <end position="572"/>
    </location>
</feature>
<evidence type="ECO:0000256" key="1">
    <source>
        <dbReference type="SAM" id="MobiDB-lite"/>
    </source>
</evidence>
<reference evidence="4 5" key="1">
    <citation type="journal article" date="2012" name="J. Bacteriol.">
        <title>Comparative Genomic Analyses of 17 Clinical Isolates of Gardnerella vaginalis Provide Evidence of Multiple Genetically Isolated Clades Consistent with Subspeciation into Genovars.</title>
        <authorList>
            <person name="Ahmed A."/>
            <person name="Earl J."/>
            <person name="Retchless A."/>
            <person name="Hillier S."/>
            <person name="Rabe L."/>
            <person name="Cherpes T."/>
            <person name="Powell E."/>
            <person name="Janto B."/>
            <person name="Eutsey R."/>
            <person name="Hiller N.L."/>
            <person name="Boissy R."/>
            <person name="Dahlgreen M."/>
            <person name="Hall B."/>
            <person name="Costerton J."/>
            <person name="Post J.C."/>
            <person name="Hu F."/>
            <person name="Ehrlich G."/>
        </authorList>
    </citation>
    <scope>NUCLEOTIDE SEQUENCE [LARGE SCALE GENOMIC DNA]</scope>
    <source>
        <strain evidence="4 5">55152</strain>
    </source>
</reference>
<dbReference type="EMBL" id="ADEQ01000006">
    <property type="protein sequence ID" value="EIK80691.1"/>
    <property type="molecule type" value="Genomic_DNA"/>
</dbReference>